<feature type="region of interest" description="Disordered" evidence="1">
    <location>
        <begin position="1"/>
        <end position="44"/>
    </location>
</feature>
<accession>A0A9W6BYG7</accession>
<proteinExistence type="predicted"/>
<dbReference type="AlphaFoldDB" id="A0A9W6BYG7"/>
<evidence type="ECO:0000313" key="3">
    <source>
        <dbReference type="Proteomes" id="UP001165080"/>
    </source>
</evidence>
<dbReference type="EMBL" id="BRXU01000036">
    <property type="protein sequence ID" value="GLC60602.1"/>
    <property type="molecule type" value="Genomic_DNA"/>
</dbReference>
<organism evidence="2 3">
    <name type="scientific">Pleodorina starrii</name>
    <dbReference type="NCBI Taxonomy" id="330485"/>
    <lineage>
        <taxon>Eukaryota</taxon>
        <taxon>Viridiplantae</taxon>
        <taxon>Chlorophyta</taxon>
        <taxon>core chlorophytes</taxon>
        <taxon>Chlorophyceae</taxon>
        <taxon>CS clade</taxon>
        <taxon>Chlamydomonadales</taxon>
        <taxon>Volvocaceae</taxon>
        <taxon>Pleodorina</taxon>
    </lineage>
</organism>
<reference evidence="2 3" key="1">
    <citation type="journal article" date="2023" name="Commun. Biol.">
        <title>Reorganization of the ancestral sex-determining regions during the evolution of trioecy in Pleodorina starrii.</title>
        <authorList>
            <person name="Takahashi K."/>
            <person name="Suzuki S."/>
            <person name="Kawai-Toyooka H."/>
            <person name="Yamamoto K."/>
            <person name="Hamaji T."/>
            <person name="Ootsuki R."/>
            <person name="Yamaguchi H."/>
            <person name="Kawachi M."/>
            <person name="Higashiyama T."/>
            <person name="Nozaki H."/>
        </authorList>
    </citation>
    <scope>NUCLEOTIDE SEQUENCE [LARGE SCALE GENOMIC DNA]</scope>
    <source>
        <strain evidence="2 3">NIES-4479</strain>
    </source>
</reference>
<comment type="caution">
    <text evidence="2">The sequence shown here is derived from an EMBL/GenBank/DDBJ whole genome shotgun (WGS) entry which is preliminary data.</text>
</comment>
<evidence type="ECO:0000256" key="1">
    <source>
        <dbReference type="SAM" id="MobiDB-lite"/>
    </source>
</evidence>
<dbReference type="Proteomes" id="UP001165080">
    <property type="component" value="Unassembled WGS sequence"/>
</dbReference>
<protein>
    <submittedName>
        <fullName evidence="2">Uncharacterized protein</fullName>
    </submittedName>
</protein>
<name>A0A9W6BYG7_9CHLO</name>
<evidence type="ECO:0000313" key="2">
    <source>
        <dbReference type="EMBL" id="GLC60602.1"/>
    </source>
</evidence>
<sequence>MCRDEMCVGGRHNGGGGEGKGRDPDQHVPLPPGTHNDPDFARPPAFLAPRTAALCPHLSSHGALPAPLLPPASIQTRAHRSAAEASQCNCFGKAGSSSAAMAAAVARGGA</sequence>
<keyword evidence="3" id="KW-1185">Reference proteome</keyword>
<gene>
    <name evidence="2" type="primary">PLEST011528</name>
    <name evidence="2" type="ORF">PLESTB_001632700</name>
</gene>